<gene>
    <name evidence="3" type="ORF">F4827_001900</name>
</gene>
<dbReference type="SUPFAM" id="SSF89392">
    <property type="entry name" value="Prokaryotic lipoproteins and lipoprotein localization factors"/>
    <property type="match status" value="1"/>
</dbReference>
<dbReference type="Proteomes" id="UP000571554">
    <property type="component" value="Unassembled WGS sequence"/>
</dbReference>
<dbReference type="AlphaFoldDB" id="A0A7W9TVC7"/>
<feature type="signal peptide" evidence="2">
    <location>
        <begin position="1"/>
        <end position="20"/>
    </location>
</feature>
<reference evidence="3 4" key="1">
    <citation type="submission" date="2020-08" db="EMBL/GenBank/DDBJ databases">
        <title>Above-ground endophytic microbial communities from plants in different locations in the United States.</title>
        <authorList>
            <person name="Frank C."/>
        </authorList>
    </citation>
    <scope>NUCLEOTIDE SEQUENCE [LARGE SCALE GENOMIC DNA]</scope>
    <source>
        <strain evidence="3 4">WP4_2_2</strain>
    </source>
</reference>
<name>A0A7W9TVC7_9BURK</name>
<keyword evidence="1 2" id="KW-0732">Signal</keyword>
<evidence type="ECO:0000313" key="3">
    <source>
        <dbReference type="EMBL" id="MBB6102052.1"/>
    </source>
</evidence>
<evidence type="ECO:0008006" key="5">
    <source>
        <dbReference type="Google" id="ProtNLM"/>
    </source>
</evidence>
<dbReference type="RefSeq" id="WP_311672993.1">
    <property type="nucleotide sequence ID" value="NZ_JACHBW010000004.1"/>
</dbReference>
<accession>A0A7W9TVC7</accession>
<comment type="caution">
    <text evidence="3">The sequence shown here is derived from an EMBL/GenBank/DDBJ whole genome shotgun (WGS) entry which is preliminary data.</text>
</comment>
<dbReference type="Pfam" id="PF09865">
    <property type="entry name" value="DUF2092"/>
    <property type="match status" value="1"/>
</dbReference>
<evidence type="ECO:0000256" key="2">
    <source>
        <dbReference type="SAM" id="SignalP"/>
    </source>
</evidence>
<evidence type="ECO:0000313" key="4">
    <source>
        <dbReference type="Proteomes" id="UP000571554"/>
    </source>
</evidence>
<feature type="chain" id="PRO_5030674247" description="DUF2092 domain-containing protein" evidence="2">
    <location>
        <begin position="21"/>
        <end position="265"/>
    </location>
</feature>
<dbReference type="InterPro" id="IPR019207">
    <property type="entry name" value="DUF2092"/>
</dbReference>
<dbReference type="EMBL" id="JACHBW010000004">
    <property type="protein sequence ID" value="MBB6102052.1"/>
    <property type="molecule type" value="Genomic_DNA"/>
</dbReference>
<proteinExistence type="predicted"/>
<keyword evidence="4" id="KW-1185">Reference proteome</keyword>
<organism evidence="3 4">
    <name type="scientific">Paraburkholderia bannensis</name>
    <dbReference type="NCBI Taxonomy" id="765414"/>
    <lineage>
        <taxon>Bacteria</taxon>
        <taxon>Pseudomonadati</taxon>
        <taxon>Pseudomonadota</taxon>
        <taxon>Betaproteobacteria</taxon>
        <taxon>Burkholderiales</taxon>
        <taxon>Burkholderiaceae</taxon>
        <taxon>Paraburkholderia</taxon>
    </lineage>
</organism>
<dbReference type="InterPro" id="IPR029046">
    <property type="entry name" value="LolA/LolB/LppX"/>
</dbReference>
<sequence>MTHKLTKFVLLAAITGALYASGGAASAASKAAAPAAAHKPDAEAIDALVKMNAYLQTVKQFDLDVDSTTDQIMVDGATTQLIQLSHNTKMTVSRPDSLKADIVGGAPGASRHAYYDGKTFSLYTEPGNYYATVPAPSTIHELIGDLEDKYGIDLPLSDIFSLGADPAAFSSVISATYIGDEVVSGNTCSHYAYHEKHLDWQIWIQKGDQPLPCKLNIVTTSDKERPQYTAVYHWNLAAQITPATFKFTPPENAHPIKFVQAGDGK</sequence>
<evidence type="ECO:0000256" key="1">
    <source>
        <dbReference type="ARBA" id="ARBA00022729"/>
    </source>
</evidence>
<protein>
    <recommendedName>
        <fullName evidence="5">DUF2092 domain-containing protein</fullName>
    </recommendedName>
</protein>